<dbReference type="Gene3D" id="3.40.33.10">
    <property type="entry name" value="CAP"/>
    <property type="match status" value="1"/>
</dbReference>
<gene>
    <name evidence="10" type="primary">LOC110804349</name>
</gene>
<dbReference type="GO" id="GO:0005615">
    <property type="term" value="C:extracellular space"/>
    <property type="evidence" value="ECO:0000318"/>
    <property type="project" value="GO_Central"/>
</dbReference>
<evidence type="ECO:0000313" key="9">
    <source>
        <dbReference type="Proteomes" id="UP000813463"/>
    </source>
</evidence>
<evidence type="ECO:0000313" key="10">
    <source>
        <dbReference type="RefSeq" id="XP_021865630.1"/>
    </source>
</evidence>
<dbReference type="InterPro" id="IPR001283">
    <property type="entry name" value="CRISP-related"/>
</dbReference>
<dbReference type="InterPro" id="IPR018244">
    <property type="entry name" value="Allrgn_V5/Tpx1_CS"/>
</dbReference>
<dbReference type="PROSITE" id="PS01010">
    <property type="entry name" value="CRISP_2"/>
    <property type="match status" value="1"/>
</dbReference>
<evidence type="ECO:0000256" key="4">
    <source>
        <dbReference type="ARBA" id="ARBA00022821"/>
    </source>
</evidence>
<evidence type="ECO:0000256" key="5">
    <source>
        <dbReference type="ARBA" id="ARBA00023157"/>
    </source>
</evidence>
<dbReference type="CDD" id="cd05381">
    <property type="entry name" value="CAP_PR-1"/>
    <property type="match status" value="1"/>
</dbReference>
<feature type="signal peptide" evidence="7">
    <location>
        <begin position="1"/>
        <end position="27"/>
    </location>
</feature>
<dbReference type="SMART" id="SM00198">
    <property type="entry name" value="SCP"/>
    <property type="match status" value="1"/>
</dbReference>
<dbReference type="PRINTS" id="PR00838">
    <property type="entry name" value="V5ALLERGEN"/>
</dbReference>
<dbReference type="InterPro" id="IPR014044">
    <property type="entry name" value="CAP_dom"/>
</dbReference>
<evidence type="ECO:0000256" key="6">
    <source>
        <dbReference type="ARBA" id="ARBA00023265"/>
    </source>
</evidence>
<feature type="chain" id="PRO_5040491839" evidence="7">
    <location>
        <begin position="28"/>
        <end position="165"/>
    </location>
</feature>
<evidence type="ECO:0000256" key="1">
    <source>
        <dbReference type="ARBA" id="ARBA00003143"/>
    </source>
</evidence>
<dbReference type="Pfam" id="PF00188">
    <property type="entry name" value="CAP"/>
    <property type="match status" value="1"/>
</dbReference>
<reference evidence="9" key="1">
    <citation type="journal article" date="2021" name="Nat. Commun.">
        <title>Genomic analyses provide insights into spinach domestication and the genetic basis of agronomic traits.</title>
        <authorList>
            <person name="Cai X."/>
            <person name="Sun X."/>
            <person name="Xu C."/>
            <person name="Sun H."/>
            <person name="Wang X."/>
            <person name="Ge C."/>
            <person name="Zhang Z."/>
            <person name="Wang Q."/>
            <person name="Fei Z."/>
            <person name="Jiao C."/>
            <person name="Wang Q."/>
        </authorList>
    </citation>
    <scope>NUCLEOTIDE SEQUENCE [LARGE SCALE GENOMIC DNA]</scope>
    <source>
        <strain evidence="9">cv. Varoflay</strain>
    </source>
</reference>
<dbReference type="PANTHER" id="PTHR10334">
    <property type="entry name" value="CYSTEINE-RICH SECRETORY PROTEIN-RELATED"/>
    <property type="match status" value="1"/>
</dbReference>
<dbReference type="KEGG" id="soe:110804349"/>
<keyword evidence="6" id="KW-0568">Pathogenesis-related protein</keyword>
<dbReference type="InterPro" id="IPR002413">
    <property type="entry name" value="V5_allergen-like"/>
</dbReference>
<comment type="function">
    <text evidence="1">Probably involved in the defense reaction of plants against pathogens.</text>
</comment>
<dbReference type="GO" id="GO:0098542">
    <property type="term" value="P:defense response to other organism"/>
    <property type="evidence" value="ECO:0007669"/>
    <property type="project" value="UniProtKB-ARBA"/>
</dbReference>
<keyword evidence="9" id="KW-1185">Reference proteome</keyword>
<keyword evidence="5" id="KW-1015">Disulfide bond</keyword>
<evidence type="ECO:0000256" key="7">
    <source>
        <dbReference type="SAM" id="SignalP"/>
    </source>
</evidence>
<evidence type="ECO:0000259" key="8">
    <source>
        <dbReference type="SMART" id="SM00198"/>
    </source>
</evidence>
<dbReference type="Proteomes" id="UP000813463">
    <property type="component" value="Chromosome 4"/>
</dbReference>
<dbReference type="AlphaFoldDB" id="A0A9R0KBK6"/>
<dbReference type="PRINTS" id="PR00837">
    <property type="entry name" value="V5TPXLIKE"/>
</dbReference>
<dbReference type="SUPFAM" id="SSF55797">
    <property type="entry name" value="PR-1-like"/>
    <property type="match status" value="1"/>
</dbReference>
<sequence length="165" mass="18457">MNLLKNHAFFPFFTLIVALTLANMCHAQNSSQDYVNSHNAARTAVGVGNIRWDERVADYARRYANQRRGDCAMRHSVGPYGENLASGSGAFMTGTAAVKLWVDEKVNYNYNSNTCASGKVCGHYTQVVWRNSVRVGCARVRCNNGWFFVTCNYDPPGNWAGQRPY</sequence>
<feature type="domain" description="SCP" evidence="8">
    <location>
        <begin position="29"/>
        <end position="161"/>
    </location>
</feature>
<protein>
    <submittedName>
        <fullName evidence="10">Pathogenesis-related protein 1A-like</fullName>
    </submittedName>
</protein>
<comment type="similarity">
    <text evidence="2">Belongs to the CRISP family.</text>
</comment>
<dbReference type="GeneID" id="110804349"/>
<evidence type="ECO:0000256" key="3">
    <source>
        <dbReference type="ARBA" id="ARBA00022729"/>
    </source>
</evidence>
<dbReference type="PROSITE" id="PS01009">
    <property type="entry name" value="CRISP_1"/>
    <property type="match status" value="1"/>
</dbReference>
<reference evidence="10" key="2">
    <citation type="submission" date="2025-08" db="UniProtKB">
        <authorList>
            <consortium name="RefSeq"/>
        </authorList>
    </citation>
    <scope>IDENTIFICATION</scope>
    <source>
        <tissue evidence="10">Leaf</tissue>
    </source>
</reference>
<dbReference type="FunFam" id="3.40.33.10:FF:000006">
    <property type="entry name" value="Putative pathogenesis-related protein 1"/>
    <property type="match status" value="1"/>
</dbReference>
<keyword evidence="4" id="KW-0611">Plant defense</keyword>
<proteinExistence type="inferred from homology"/>
<keyword evidence="3 7" id="KW-0732">Signal</keyword>
<name>A0A9R0KBK6_SPIOL</name>
<dbReference type="InterPro" id="IPR035940">
    <property type="entry name" value="CAP_sf"/>
</dbReference>
<dbReference type="RefSeq" id="XP_021865630.1">
    <property type="nucleotide sequence ID" value="XM_022009938.2"/>
</dbReference>
<dbReference type="OrthoDB" id="337038at2759"/>
<accession>A0A9R0KBK6</accession>
<organism evidence="9 10">
    <name type="scientific">Spinacia oleracea</name>
    <name type="common">Spinach</name>
    <dbReference type="NCBI Taxonomy" id="3562"/>
    <lineage>
        <taxon>Eukaryota</taxon>
        <taxon>Viridiplantae</taxon>
        <taxon>Streptophyta</taxon>
        <taxon>Embryophyta</taxon>
        <taxon>Tracheophyta</taxon>
        <taxon>Spermatophyta</taxon>
        <taxon>Magnoliopsida</taxon>
        <taxon>eudicotyledons</taxon>
        <taxon>Gunneridae</taxon>
        <taxon>Pentapetalae</taxon>
        <taxon>Caryophyllales</taxon>
        <taxon>Chenopodiaceae</taxon>
        <taxon>Chenopodioideae</taxon>
        <taxon>Anserineae</taxon>
        <taxon>Spinacia</taxon>
    </lineage>
</organism>
<evidence type="ECO:0000256" key="2">
    <source>
        <dbReference type="ARBA" id="ARBA00009923"/>
    </source>
</evidence>